<feature type="domain" description="Mur ligase central" evidence="14">
    <location>
        <begin position="112"/>
        <end position="298"/>
    </location>
</feature>
<dbReference type="SUPFAM" id="SSF53623">
    <property type="entry name" value="MurD-like peptide ligases, catalytic domain"/>
    <property type="match status" value="1"/>
</dbReference>
<dbReference type="InterPro" id="IPR004101">
    <property type="entry name" value="Mur_ligase_C"/>
</dbReference>
<dbReference type="GO" id="GO:0071555">
    <property type="term" value="P:cell wall organization"/>
    <property type="evidence" value="ECO:0007669"/>
    <property type="project" value="UniProtKB-KW"/>
</dbReference>
<keyword evidence="7 10" id="KW-0573">Peptidoglycan synthesis</keyword>
<gene>
    <name evidence="10" type="primary">murF</name>
    <name evidence="15" type="ORF">FYJ60_02320</name>
</gene>
<keyword evidence="9 10" id="KW-0961">Cell wall biogenesis/degradation</keyword>
<comment type="caution">
    <text evidence="15">The sequence shown here is derived from an EMBL/GenBank/DDBJ whole genome shotgun (WGS) entry which is preliminary data.</text>
</comment>
<sequence>MKNLTIKNIAAVTGGICYGLEEKQNLEVSAVVTDSRKAQKDCLFAAIKGERADGHHFVRQVCQAGGIALVENRECLDFPGAEAVLVSSTLDAIKKIAAFYLRQLAIPVVGIVGSVGKTSTKELTASVLSRGYRVLKTEGNFNNELGVPLTIFRLTPEDQLAVLEMGINHFGEMHRLAEITCPETVVFTNIGYSHLEFLGSRDGILKAKSEVFDFIRPGGHIILNGDDDKLITVQDVHGIRPVFYGIKNQECTFRAREIRSLGFSGSSFVLVTPAGEIPVTVPAPGIHMVYNALAAAAAGITYGLTLEQVRDGIAAAPSLSGRFQVIRTDYLTIVDDCYNANPGSMKASLGILGTLPGRRVAILGDMGELGENTEALHREVGSYAGKLRLDLLCTVGTLSRKLAEAAAEENPELSVRSYDRVEELLDVLQDQTAEQPLLQKNDTVLVKASHFMNFGRIVEALKNYR</sequence>
<keyword evidence="4 10" id="KW-0547">Nucleotide-binding</keyword>
<keyword evidence="3 10" id="KW-0132">Cell division</keyword>
<dbReference type="InterPro" id="IPR035911">
    <property type="entry name" value="MurE/MurF_N"/>
</dbReference>
<dbReference type="SUPFAM" id="SSF63418">
    <property type="entry name" value="MurE/MurF N-terminal domain"/>
    <property type="match status" value="1"/>
</dbReference>
<dbReference type="InterPro" id="IPR000713">
    <property type="entry name" value="Mur_ligase_N"/>
</dbReference>
<evidence type="ECO:0000313" key="15">
    <source>
        <dbReference type="EMBL" id="MST81170.1"/>
    </source>
</evidence>
<dbReference type="RefSeq" id="WP_154457078.1">
    <property type="nucleotide sequence ID" value="NZ_VUMV01000001.1"/>
</dbReference>
<feature type="domain" description="Mur ligase N-terminal catalytic" evidence="12">
    <location>
        <begin position="28"/>
        <end position="71"/>
    </location>
</feature>
<dbReference type="Pfam" id="PF08245">
    <property type="entry name" value="Mur_ligase_M"/>
    <property type="match status" value="1"/>
</dbReference>
<dbReference type="InterPro" id="IPR013221">
    <property type="entry name" value="Mur_ligase_cen"/>
</dbReference>
<dbReference type="SUPFAM" id="SSF53244">
    <property type="entry name" value="MurD-like peptide ligases, peptide-binding domain"/>
    <property type="match status" value="1"/>
</dbReference>
<evidence type="ECO:0000256" key="11">
    <source>
        <dbReference type="RuleBase" id="RU004136"/>
    </source>
</evidence>
<evidence type="ECO:0000256" key="1">
    <source>
        <dbReference type="ARBA" id="ARBA00022490"/>
    </source>
</evidence>
<name>A0A7X2P6W5_9FIRM</name>
<dbReference type="Gene3D" id="3.40.1390.10">
    <property type="entry name" value="MurE/MurF, N-terminal domain"/>
    <property type="match status" value="1"/>
</dbReference>
<dbReference type="GO" id="GO:0008360">
    <property type="term" value="P:regulation of cell shape"/>
    <property type="evidence" value="ECO:0007669"/>
    <property type="project" value="UniProtKB-KW"/>
</dbReference>
<protein>
    <recommendedName>
        <fullName evidence="10 11">UDP-N-acetylmuramoyl-tripeptide--D-alanyl-D-alanine ligase</fullName>
        <ecNumber evidence="10 11">6.3.2.10</ecNumber>
    </recommendedName>
    <alternativeName>
        <fullName evidence="10">D-alanyl-D-alanine-adding enzyme</fullName>
    </alternativeName>
</protein>
<dbReference type="PANTHER" id="PTHR43024">
    <property type="entry name" value="UDP-N-ACETYLMURAMOYL-TRIPEPTIDE--D-ALANYL-D-ALANINE LIGASE"/>
    <property type="match status" value="1"/>
</dbReference>
<keyword evidence="1 10" id="KW-0963">Cytoplasm</keyword>
<feature type="domain" description="Mur ligase C-terminal" evidence="13">
    <location>
        <begin position="321"/>
        <end position="449"/>
    </location>
</feature>
<dbReference type="GO" id="GO:0005524">
    <property type="term" value="F:ATP binding"/>
    <property type="evidence" value="ECO:0007669"/>
    <property type="project" value="UniProtKB-UniRule"/>
</dbReference>
<keyword evidence="8 10" id="KW-0131">Cell cycle</keyword>
<keyword evidence="16" id="KW-1185">Reference proteome</keyword>
<evidence type="ECO:0000259" key="13">
    <source>
        <dbReference type="Pfam" id="PF02875"/>
    </source>
</evidence>
<dbReference type="GO" id="GO:0051301">
    <property type="term" value="P:cell division"/>
    <property type="evidence" value="ECO:0007669"/>
    <property type="project" value="UniProtKB-KW"/>
</dbReference>
<comment type="function">
    <text evidence="10 11">Involved in cell wall formation. Catalyzes the final step in the synthesis of UDP-N-acetylmuramoyl-pentapeptide, the precursor of murein.</text>
</comment>
<evidence type="ECO:0000256" key="4">
    <source>
        <dbReference type="ARBA" id="ARBA00022741"/>
    </source>
</evidence>
<dbReference type="GO" id="GO:0005737">
    <property type="term" value="C:cytoplasm"/>
    <property type="evidence" value="ECO:0007669"/>
    <property type="project" value="UniProtKB-SubCell"/>
</dbReference>
<dbReference type="GO" id="GO:0047480">
    <property type="term" value="F:UDP-N-acetylmuramoyl-tripeptide-D-alanyl-D-alanine ligase activity"/>
    <property type="evidence" value="ECO:0007669"/>
    <property type="project" value="UniProtKB-UniRule"/>
</dbReference>
<dbReference type="UniPathway" id="UPA00219"/>
<dbReference type="InterPro" id="IPR051046">
    <property type="entry name" value="MurCDEF_CellWall_CoF430Synth"/>
</dbReference>
<keyword evidence="6 10" id="KW-0133">Cell shape</keyword>
<dbReference type="InterPro" id="IPR036565">
    <property type="entry name" value="Mur-like_cat_sf"/>
</dbReference>
<dbReference type="GO" id="GO:0009252">
    <property type="term" value="P:peptidoglycan biosynthetic process"/>
    <property type="evidence" value="ECO:0007669"/>
    <property type="project" value="UniProtKB-UniRule"/>
</dbReference>
<comment type="similarity">
    <text evidence="10">Belongs to the MurCDEF family. MurF subfamily.</text>
</comment>
<evidence type="ECO:0000256" key="2">
    <source>
        <dbReference type="ARBA" id="ARBA00022598"/>
    </source>
</evidence>
<evidence type="ECO:0000256" key="6">
    <source>
        <dbReference type="ARBA" id="ARBA00022960"/>
    </source>
</evidence>
<evidence type="ECO:0000259" key="14">
    <source>
        <dbReference type="Pfam" id="PF08245"/>
    </source>
</evidence>
<evidence type="ECO:0000256" key="7">
    <source>
        <dbReference type="ARBA" id="ARBA00022984"/>
    </source>
</evidence>
<keyword evidence="5 10" id="KW-0067">ATP-binding</keyword>
<dbReference type="AlphaFoldDB" id="A0A7X2P6W5"/>
<dbReference type="InterPro" id="IPR005863">
    <property type="entry name" value="UDP-N-AcMur_synth"/>
</dbReference>
<reference evidence="15 16" key="1">
    <citation type="submission" date="2019-08" db="EMBL/GenBank/DDBJ databases">
        <title>In-depth cultivation of the pig gut microbiome towards novel bacterial diversity and tailored functional studies.</title>
        <authorList>
            <person name="Wylensek D."/>
            <person name="Hitch T.C.A."/>
            <person name="Clavel T."/>
        </authorList>
    </citation>
    <scope>NUCLEOTIDE SEQUENCE [LARGE SCALE GENOMIC DNA]</scope>
    <source>
        <strain evidence="15 16">Oil+RF-744-WCA-WT-13</strain>
    </source>
</reference>
<accession>A0A7X2P6W5</accession>
<proteinExistence type="inferred from homology"/>
<dbReference type="PANTHER" id="PTHR43024:SF1">
    <property type="entry name" value="UDP-N-ACETYLMURAMOYL-TRIPEPTIDE--D-ALANYL-D-ALANINE LIGASE"/>
    <property type="match status" value="1"/>
</dbReference>
<evidence type="ECO:0000313" key="16">
    <source>
        <dbReference type="Proteomes" id="UP000466864"/>
    </source>
</evidence>
<comment type="subcellular location">
    <subcellularLocation>
        <location evidence="10 11">Cytoplasm</location>
    </subcellularLocation>
</comment>
<comment type="catalytic activity">
    <reaction evidence="10 11">
        <text>D-alanyl-D-alanine + UDP-N-acetyl-alpha-D-muramoyl-L-alanyl-gamma-D-glutamyl-meso-2,6-diaminopimelate + ATP = UDP-N-acetyl-alpha-D-muramoyl-L-alanyl-gamma-D-glutamyl-meso-2,6-diaminopimeloyl-D-alanyl-D-alanine + ADP + phosphate + H(+)</text>
        <dbReference type="Rhea" id="RHEA:28374"/>
        <dbReference type="ChEBI" id="CHEBI:15378"/>
        <dbReference type="ChEBI" id="CHEBI:30616"/>
        <dbReference type="ChEBI" id="CHEBI:43474"/>
        <dbReference type="ChEBI" id="CHEBI:57822"/>
        <dbReference type="ChEBI" id="CHEBI:61386"/>
        <dbReference type="ChEBI" id="CHEBI:83905"/>
        <dbReference type="ChEBI" id="CHEBI:456216"/>
        <dbReference type="EC" id="6.3.2.10"/>
    </reaction>
</comment>
<dbReference type="Gene3D" id="3.40.1190.10">
    <property type="entry name" value="Mur-like, catalytic domain"/>
    <property type="match status" value="1"/>
</dbReference>
<evidence type="ECO:0000256" key="8">
    <source>
        <dbReference type="ARBA" id="ARBA00023306"/>
    </source>
</evidence>
<dbReference type="Gene3D" id="3.90.190.20">
    <property type="entry name" value="Mur ligase, C-terminal domain"/>
    <property type="match status" value="1"/>
</dbReference>
<organism evidence="15 16">
    <name type="scientific">Bilifractor porci</name>
    <dbReference type="NCBI Taxonomy" id="2606636"/>
    <lineage>
        <taxon>Bacteria</taxon>
        <taxon>Bacillati</taxon>
        <taxon>Bacillota</taxon>
        <taxon>Clostridia</taxon>
        <taxon>Lachnospirales</taxon>
        <taxon>Lachnospiraceae</taxon>
        <taxon>Bilifractor</taxon>
    </lineage>
</organism>
<dbReference type="EMBL" id="VUMV01000001">
    <property type="protein sequence ID" value="MST81170.1"/>
    <property type="molecule type" value="Genomic_DNA"/>
</dbReference>
<evidence type="ECO:0000256" key="10">
    <source>
        <dbReference type="HAMAP-Rule" id="MF_02019"/>
    </source>
</evidence>
<keyword evidence="2 10" id="KW-0436">Ligase</keyword>
<dbReference type="EC" id="6.3.2.10" evidence="10 11"/>
<feature type="binding site" evidence="10">
    <location>
        <begin position="113"/>
        <end position="119"/>
    </location>
    <ligand>
        <name>ATP</name>
        <dbReference type="ChEBI" id="CHEBI:30616"/>
    </ligand>
</feature>
<dbReference type="HAMAP" id="MF_02019">
    <property type="entry name" value="MurF"/>
    <property type="match status" value="1"/>
</dbReference>
<dbReference type="NCBIfam" id="TIGR01143">
    <property type="entry name" value="murF"/>
    <property type="match status" value="1"/>
</dbReference>
<evidence type="ECO:0000259" key="12">
    <source>
        <dbReference type="Pfam" id="PF01225"/>
    </source>
</evidence>
<evidence type="ECO:0000256" key="3">
    <source>
        <dbReference type="ARBA" id="ARBA00022618"/>
    </source>
</evidence>
<dbReference type="Pfam" id="PF02875">
    <property type="entry name" value="Mur_ligase_C"/>
    <property type="match status" value="1"/>
</dbReference>
<evidence type="ECO:0000256" key="5">
    <source>
        <dbReference type="ARBA" id="ARBA00022840"/>
    </source>
</evidence>
<dbReference type="InterPro" id="IPR036615">
    <property type="entry name" value="Mur_ligase_C_dom_sf"/>
</dbReference>
<evidence type="ECO:0000256" key="9">
    <source>
        <dbReference type="ARBA" id="ARBA00023316"/>
    </source>
</evidence>
<dbReference type="Proteomes" id="UP000466864">
    <property type="component" value="Unassembled WGS sequence"/>
</dbReference>
<dbReference type="Pfam" id="PF01225">
    <property type="entry name" value="Mur_ligase"/>
    <property type="match status" value="1"/>
</dbReference>
<comment type="pathway">
    <text evidence="10 11">Cell wall biogenesis; peptidoglycan biosynthesis.</text>
</comment>